<dbReference type="InterPro" id="IPR052983">
    <property type="entry name" value="MFS_Riboflavin_Transporter"/>
</dbReference>
<dbReference type="Gene3D" id="1.20.1250.20">
    <property type="entry name" value="MFS general substrate transporter like domains"/>
    <property type="match status" value="1"/>
</dbReference>
<feature type="transmembrane region" description="Helical" evidence="7">
    <location>
        <begin position="393"/>
        <end position="413"/>
    </location>
</feature>
<evidence type="ECO:0000256" key="2">
    <source>
        <dbReference type="ARBA" id="ARBA00022448"/>
    </source>
</evidence>
<feature type="transmembrane region" description="Helical" evidence="7">
    <location>
        <begin position="274"/>
        <end position="294"/>
    </location>
</feature>
<evidence type="ECO:0000256" key="5">
    <source>
        <dbReference type="ARBA" id="ARBA00023136"/>
    </source>
</evidence>
<evidence type="ECO:0000256" key="3">
    <source>
        <dbReference type="ARBA" id="ARBA00022692"/>
    </source>
</evidence>
<dbReference type="PANTHER" id="PTHR43385">
    <property type="entry name" value="RIBOFLAVIN TRANSPORTER RIBJ"/>
    <property type="match status" value="1"/>
</dbReference>
<feature type="transmembrane region" description="Helical" evidence="7">
    <location>
        <begin position="174"/>
        <end position="196"/>
    </location>
</feature>
<reference evidence="9 10" key="1">
    <citation type="journal article" date="2019" name="Emerg. Microbes Infect.">
        <title>Comprehensive subspecies identification of 175 nontuberculous mycobacteria species based on 7547 genomic profiles.</title>
        <authorList>
            <person name="Matsumoto Y."/>
            <person name="Kinjo T."/>
            <person name="Motooka D."/>
            <person name="Nabeya D."/>
            <person name="Jung N."/>
            <person name="Uechi K."/>
            <person name="Horii T."/>
            <person name="Iida T."/>
            <person name="Fujita J."/>
            <person name="Nakamura S."/>
        </authorList>
    </citation>
    <scope>NUCLEOTIDE SEQUENCE [LARGE SCALE GENOMIC DNA]</scope>
    <source>
        <strain evidence="9 10">JCM 18538</strain>
    </source>
</reference>
<feature type="transmembrane region" description="Helical" evidence="7">
    <location>
        <begin position="237"/>
        <end position="254"/>
    </location>
</feature>
<feature type="region of interest" description="Disordered" evidence="6">
    <location>
        <begin position="461"/>
        <end position="488"/>
    </location>
</feature>
<evidence type="ECO:0000256" key="1">
    <source>
        <dbReference type="ARBA" id="ARBA00004651"/>
    </source>
</evidence>
<evidence type="ECO:0000256" key="6">
    <source>
        <dbReference type="SAM" id="MobiDB-lite"/>
    </source>
</evidence>
<feature type="transmembrane region" description="Helical" evidence="7">
    <location>
        <begin position="111"/>
        <end position="131"/>
    </location>
</feature>
<feature type="transmembrane region" description="Helical" evidence="7">
    <location>
        <begin position="20"/>
        <end position="47"/>
    </location>
</feature>
<keyword evidence="5 7" id="KW-0472">Membrane</keyword>
<dbReference type="RefSeq" id="WP_198339338.1">
    <property type="nucleotide sequence ID" value="NZ_AP022593.1"/>
</dbReference>
<geneLocation type="plasmid" evidence="10">
    <name>pjcm18538 dna</name>
</geneLocation>
<evidence type="ECO:0000259" key="8">
    <source>
        <dbReference type="PROSITE" id="PS50850"/>
    </source>
</evidence>
<dbReference type="GO" id="GO:0005886">
    <property type="term" value="C:plasma membrane"/>
    <property type="evidence" value="ECO:0007669"/>
    <property type="project" value="UniProtKB-SubCell"/>
</dbReference>
<dbReference type="Pfam" id="PF07690">
    <property type="entry name" value="MFS_1"/>
    <property type="match status" value="1"/>
</dbReference>
<accession>A0A7I7RYK2</accession>
<dbReference type="Proteomes" id="UP000467428">
    <property type="component" value="Chromosome"/>
</dbReference>
<dbReference type="PROSITE" id="PS50850">
    <property type="entry name" value="MFS"/>
    <property type="match status" value="1"/>
</dbReference>
<keyword evidence="10" id="KW-1185">Reference proteome</keyword>
<feature type="transmembrane region" description="Helical" evidence="7">
    <location>
        <begin position="324"/>
        <end position="346"/>
    </location>
</feature>
<keyword evidence="4 7" id="KW-1133">Transmembrane helix</keyword>
<dbReference type="SUPFAM" id="SSF103473">
    <property type="entry name" value="MFS general substrate transporter"/>
    <property type="match status" value="1"/>
</dbReference>
<feature type="domain" description="Major facilitator superfamily (MFS) profile" evidence="8">
    <location>
        <begin position="21"/>
        <end position="413"/>
    </location>
</feature>
<dbReference type="InterPro" id="IPR036259">
    <property type="entry name" value="MFS_trans_sf"/>
</dbReference>
<keyword evidence="3 7" id="KW-0812">Transmembrane</keyword>
<sequence length="488" mass="50749">MPRTRVQADGPARTRSPWGVVFGAGTAAAVGPQMYLATIGVFVAPIAQDTGFGRTTVTGSFSVAAVGMVVGLIIVSRLVDRYAARFILVPAFVLFSASLAAIGLAPPVEAAYFIPCFFVGFFGAGTTVPATRVVVSWFDNNRALAVGIVTGIIGLGAALGPLLAGALIDGVGWRLAYVFMGVMAASVSVTVITVFVRGRAERHVRGRLVNEAHVGDRDVSLELPGATIREALRTRQFWGIAIGLSMVGVVVYGLQVHLVPMMTDRGLSADQAGALLVIFGLASLVGRVSGGFVIDRVHGSIVGPIVILAPILGMFFLHPPFPTAAVAVAFIGIAFGIEGDLLALLITRHLGTRNFGSIFGPVQAVFILGSALGPLLLGLGYDEFGSYDPVIPVLMGILVVGALCIATLGRYAYPAVDGFDRLAAHDELAAAEVLSDIAKRGGTGHNELPATERQRYVAVSKSSESLSANEHSARCDVVPGSAVKSTTD</sequence>
<evidence type="ECO:0000256" key="7">
    <source>
        <dbReference type="SAM" id="Phobius"/>
    </source>
</evidence>
<dbReference type="EMBL" id="AP022593">
    <property type="protein sequence ID" value="BBY49076.1"/>
    <property type="molecule type" value="Genomic_DNA"/>
</dbReference>
<feature type="transmembrane region" description="Helical" evidence="7">
    <location>
        <begin position="86"/>
        <end position="105"/>
    </location>
</feature>
<dbReference type="PANTHER" id="PTHR43385:SF1">
    <property type="entry name" value="RIBOFLAVIN TRANSPORTER RIBJ"/>
    <property type="match status" value="1"/>
</dbReference>
<keyword evidence="2" id="KW-0813">Transport</keyword>
<comment type="subcellular location">
    <subcellularLocation>
        <location evidence="1">Cell membrane</location>
        <topology evidence="1">Multi-pass membrane protein</topology>
    </subcellularLocation>
</comment>
<dbReference type="AlphaFoldDB" id="A0A7I7RYK2"/>
<proteinExistence type="predicted"/>
<feature type="compositionally biased region" description="Polar residues" evidence="6">
    <location>
        <begin position="461"/>
        <end position="470"/>
    </location>
</feature>
<evidence type="ECO:0000256" key="4">
    <source>
        <dbReference type="ARBA" id="ARBA00022989"/>
    </source>
</evidence>
<feature type="transmembrane region" description="Helical" evidence="7">
    <location>
        <begin position="358"/>
        <end position="381"/>
    </location>
</feature>
<feature type="transmembrane region" description="Helical" evidence="7">
    <location>
        <begin position="143"/>
        <end position="168"/>
    </location>
</feature>
<organism evidence="9 10">
    <name type="scientific">Mycolicibacterium arabiense</name>
    <dbReference type="NCBI Taxonomy" id="1286181"/>
    <lineage>
        <taxon>Bacteria</taxon>
        <taxon>Bacillati</taxon>
        <taxon>Actinomycetota</taxon>
        <taxon>Actinomycetes</taxon>
        <taxon>Mycobacteriales</taxon>
        <taxon>Mycobacteriaceae</taxon>
        <taxon>Mycolicibacterium</taxon>
    </lineage>
</organism>
<gene>
    <name evidence="9" type="ORF">MARA_25440</name>
</gene>
<dbReference type="GO" id="GO:0022857">
    <property type="term" value="F:transmembrane transporter activity"/>
    <property type="evidence" value="ECO:0007669"/>
    <property type="project" value="InterPro"/>
</dbReference>
<name>A0A7I7RYK2_9MYCO</name>
<feature type="transmembrane region" description="Helical" evidence="7">
    <location>
        <begin position="301"/>
        <end position="318"/>
    </location>
</feature>
<dbReference type="InterPro" id="IPR011701">
    <property type="entry name" value="MFS"/>
</dbReference>
<dbReference type="KEGG" id="marz:MARA_25440"/>
<feature type="transmembrane region" description="Helical" evidence="7">
    <location>
        <begin position="59"/>
        <end position="79"/>
    </location>
</feature>
<evidence type="ECO:0000313" key="10">
    <source>
        <dbReference type="Proteomes" id="UP000467428"/>
    </source>
</evidence>
<protein>
    <submittedName>
        <fullName evidence="9">MFS transporter</fullName>
    </submittedName>
</protein>
<evidence type="ECO:0000313" key="9">
    <source>
        <dbReference type="EMBL" id="BBY49076.1"/>
    </source>
</evidence>
<dbReference type="InterPro" id="IPR020846">
    <property type="entry name" value="MFS_dom"/>
</dbReference>